<dbReference type="SUPFAM" id="SSF57552">
    <property type="entry name" value="Blood coagulation inhibitor (disintegrin)"/>
    <property type="match status" value="1"/>
</dbReference>
<feature type="transmembrane region" description="Helical" evidence="3">
    <location>
        <begin position="668"/>
        <end position="690"/>
    </location>
</feature>
<evidence type="ECO:0000313" key="6">
    <source>
        <dbReference type="Proteomes" id="UP001165740"/>
    </source>
</evidence>
<organism evidence="6 7">
    <name type="scientific">Biomphalaria glabrata</name>
    <name type="common">Bloodfluke planorb</name>
    <name type="synonym">Freshwater snail</name>
    <dbReference type="NCBI Taxonomy" id="6526"/>
    <lineage>
        <taxon>Eukaryota</taxon>
        <taxon>Metazoa</taxon>
        <taxon>Spiralia</taxon>
        <taxon>Lophotrochozoa</taxon>
        <taxon>Mollusca</taxon>
        <taxon>Gastropoda</taxon>
        <taxon>Heterobranchia</taxon>
        <taxon>Euthyneura</taxon>
        <taxon>Panpulmonata</taxon>
        <taxon>Hygrophila</taxon>
        <taxon>Lymnaeoidea</taxon>
        <taxon>Planorbidae</taxon>
        <taxon>Biomphalaria</taxon>
    </lineage>
</organism>
<keyword evidence="1" id="KW-1015">Disulfide bond</keyword>
<dbReference type="InterPro" id="IPR032029">
    <property type="entry name" value="ADAM17_MPD"/>
</dbReference>
<dbReference type="GO" id="GO:0005886">
    <property type="term" value="C:plasma membrane"/>
    <property type="evidence" value="ECO:0007669"/>
    <property type="project" value="TreeGrafter"/>
</dbReference>
<accession>A0A9W2Z692</accession>
<dbReference type="RefSeq" id="XP_055870451.1">
    <property type="nucleotide sequence ID" value="XM_056014476.1"/>
</dbReference>
<dbReference type="OMA" id="MTLNTGW"/>
<dbReference type="PANTHER" id="PTHR45702:SF6">
    <property type="entry name" value="DISINTEGRIN AND METALLOPROTEINASE DOMAIN-CONTAINING PROTEIN 17"/>
    <property type="match status" value="1"/>
</dbReference>
<gene>
    <name evidence="7" type="primary">LOC106057282</name>
</gene>
<evidence type="ECO:0000256" key="3">
    <source>
        <dbReference type="SAM" id="Phobius"/>
    </source>
</evidence>
<dbReference type="InterPro" id="IPR001762">
    <property type="entry name" value="Disintegrin_dom"/>
</dbReference>
<keyword evidence="2" id="KW-0479">Metal-binding</keyword>
<keyword evidence="3" id="KW-0812">Transmembrane</keyword>
<dbReference type="GO" id="GO:0007219">
    <property type="term" value="P:Notch signaling pathway"/>
    <property type="evidence" value="ECO:0007669"/>
    <property type="project" value="TreeGrafter"/>
</dbReference>
<dbReference type="GeneID" id="106057282"/>
<dbReference type="GO" id="GO:0004222">
    <property type="term" value="F:metalloendopeptidase activity"/>
    <property type="evidence" value="ECO:0007669"/>
    <property type="project" value="InterPro"/>
</dbReference>
<dbReference type="InterPro" id="IPR051489">
    <property type="entry name" value="ADAM_Metalloproteinase"/>
</dbReference>
<dbReference type="InterPro" id="IPR036436">
    <property type="entry name" value="Disintegrin_dom_sf"/>
</dbReference>
<dbReference type="InterPro" id="IPR001590">
    <property type="entry name" value="Peptidase_M12B"/>
</dbReference>
<dbReference type="GO" id="GO:0006509">
    <property type="term" value="P:membrane protein ectodomain proteolysis"/>
    <property type="evidence" value="ECO:0007669"/>
    <property type="project" value="TreeGrafter"/>
</dbReference>
<feature type="binding site" evidence="2">
    <location>
        <position position="398"/>
    </location>
    <ligand>
        <name>Zn(2+)</name>
        <dbReference type="ChEBI" id="CHEBI:29105"/>
        <note>catalytic</note>
    </ligand>
</feature>
<name>A0A9W2Z692_BIOGL</name>
<evidence type="ECO:0000259" key="5">
    <source>
        <dbReference type="PROSITE" id="PS50215"/>
    </source>
</evidence>
<dbReference type="PANTHER" id="PTHR45702">
    <property type="entry name" value="ADAM10/ADAM17 METALLOPEPTIDASE FAMILY MEMBER"/>
    <property type="match status" value="1"/>
</dbReference>
<keyword evidence="3" id="KW-1133">Transmembrane helix</keyword>
<feature type="binding site" evidence="2">
    <location>
        <position position="388"/>
    </location>
    <ligand>
        <name>Zn(2+)</name>
        <dbReference type="ChEBI" id="CHEBI:29105"/>
        <note>catalytic</note>
    </ligand>
</feature>
<feature type="binding site" evidence="2">
    <location>
        <position position="392"/>
    </location>
    <ligand>
        <name>Zn(2+)</name>
        <dbReference type="ChEBI" id="CHEBI:29105"/>
        <note>catalytic</note>
    </ligand>
</feature>
<dbReference type="InterPro" id="IPR024079">
    <property type="entry name" value="MetalloPept_cat_dom_sf"/>
</dbReference>
<evidence type="ECO:0000256" key="2">
    <source>
        <dbReference type="PROSITE-ProRule" id="PRU00276"/>
    </source>
</evidence>
<protein>
    <submittedName>
        <fullName evidence="7">ADAM 17-like protease</fullName>
    </submittedName>
</protein>
<evidence type="ECO:0000256" key="1">
    <source>
        <dbReference type="ARBA" id="ARBA00023157"/>
    </source>
</evidence>
<dbReference type="Proteomes" id="UP001165740">
    <property type="component" value="Chromosome 16"/>
</dbReference>
<proteinExistence type="predicted"/>
<dbReference type="Pfam" id="PF00200">
    <property type="entry name" value="Disintegrin"/>
    <property type="match status" value="1"/>
</dbReference>
<dbReference type="FunFam" id="4.10.70.10:FF:000003">
    <property type="entry name" value="Disintegrin and metalloproteinase domain-containing protein 17"/>
    <property type="match status" value="1"/>
</dbReference>
<dbReference type="Pfam" id="PF16698">
    <property type="entry name" value="ADAM17_MPD"/>
    <property type="match status" value="1"/>
</dbReference>
<sequence>MKFIGYCLYISLVAAELHEQLHYFETLKVVDVKVRKKRSLDSQTSFTKDVTFSAFGRNFNLFLTPGSPVISADLAIKLVYGDGRTSPLYIDHNAFYTGHSADDETVKVDAYQEDGAWGINIYEKNETYTLEPSWRHLPPSDNHSMIVYRHSDIKWNNLFPELNKTHDSIKVCGAVHPEDDPDLKPVQHMADEHLHNERDSETEHSRTKRSLWTLNTCHIIAVADYTFFNGPGGGFPHQTANYLVQTIQKVNSIFKKTVWNEERQLTGLHIQIKEMRIHTESTEPKQFHSNNKHYNMDQSHWPDSALLKQFGLDQDLTNFCLAHLFTHRKFDGGVLGLAYIASPRKFSTGGICSQLGSSKVAYNTGFSSTMNTKGNNMLTQEAVLVTAHDLGHNWGSEHDAETSECAPSSFNKGKFLMFPYAVSGYEENNNEFSPCSKRYVTEVLLAKAGSCFKVDIVNLDLNASMGSFKENVPMCGNGKIDKDEQCDSGGLGISGLDPCCDNSCKLKPNATCSPVNWECCKNCIIAPRDMVCRGASKEQCKKEAKCSGYSFDCPASQNISDTPEVKCIDEGVCKKGRCLSYCERHLADSVPCRCTQPGNECLRCCQQKGHNCQSVNASDFLTDGRPCSFGYCEAGKCIQVRTNLIQRLFTFIEKLTPDTLVAFMKSNIVGTIIVFSLVIWIPLSWTVSCIDKRSEKKSRLLQAHWVSNDTLLNRSFQNTVLASHFDNYKIKEGGSRRTFPSAQFYPKARLPNIMEGGKHKPTAVRKYKFNHQPDGPEDFETVM</sequence>
<keyword evidence="3" id="KW-0472">Membrane</keyword>
<evidence type="ECO:0000313" key="7">
    <source>
        <dbReference type="RefSeq" id="XP_055870451.1"/>
    </source>
</evidence>
<feature type="domain" description="Disintegrin" evidence="4">
    <location>
        <begin position="472"/>
        <end position="561"/>
    </location>
</feature>
<dbReference type="AlphaFoldDB" id="A0A9W2Z692"/>
<dbReference type="SMART" id="SM00050">
    <property type="entry name" value="DISIN"/>
    <property type="match status" value="1"/>
</dbReference>
<feature type="domain" description="Peptidase M12B" evidence="5">
    <location>
        <begin position="215"/>
        <end position="456"/>
    </location>
</feature>
<dbReference type="PROSITE" id="PS50214">
    <property type="entry name" value="DISINTEGRIN_2"/>
    <property type="match status" value="1"/>
</dbReference>
<dbReference type="Gene3D" id="4.10.70.30">
    <property type="match status" value="1"/>
</dbReference>
<dbReference type="Pfam" id="PF13574">
    <property type="entry name" value="Reprolysin_2"/>
    <property type="match status" value="1"/>
</dbReference>
<dbReference type="OrthoDB" id="2131567at2759"/>
<reference evidence="7" key="1">
    <citation type="submission" date="2025-08" db="UniProtKB">
        <authorList>
            <consortium name="RefSeq"/>
        </authorList>
    </citation>
    <scope>IDENTIFICATION</scope>
</reference>
<dbReference type="PROSITE" id="PS50215">
    <property type="entry name" value="ADAM_MEPRO"/>
    <property type="match status" value="1"/>
</dbReference>
<dbReference type="SUPFAM" id="SSF55486">
    <property type="entry name" value="Metalloproteases ('zincins'), catalytic domain"/>
    <property type="match status" value="1"/>
</dbReference>
<keyword evidence="6" id="KW-1185">Reference proteome</keyword>
<comment type="caution">
    <text evidence="2">Lacks conserved residue(s) required for the propagation of feature annotation.</text>
</comment>
<dbReference type="GO" id="GO:0046872">
    <property type="term" value="F:metal ion binding"/>
    <property type="evidence" value="ECO:0007669"/>
    <property type="project" value="UniProtKB-KW"/>
</dbReference>
<dbReference type="Gene3D" id="3.40.390.10">
    <property type="entry name" value="Collagenase (Catalytic Domain)"/>
    <property type="match status" value="1"/>
</dbReference>
<dbReference type="Gene3D" id="4.10.70.10">
    <property type="entry name" value="Disintegrin domain"/>
    <property type="match status" value="1"/>
</dbReference>
<evidence type="ECO:0000259" key="4">
    <source>
        <dbReference type="PROSITE" id="PS50214"/>
    </source>
</evidence>
<keyword evidence="2" id="KW-0862">Zinc</keyword>